<protein>
    <submittedName>
        <fullName evidence="3">Tagatose-bisphosphate aldolase</fullName>
    </submittedName>
</protein>
<dbReference type="SUPFAM" id="SSF51569">
    <property type="entry name" value="Aldolase"/>
    <property type="match status" value="1"/>
</dbReference>
<evidence type="ECO:0000256" key="1">
    <source>
        <dbReference type="ARBA" id="ARBA00008679"/>
    </source>
</evidence>
<dbReference type="NCBIfam" id="NF009498">
    <property type="entry name" value="PRK12858.1"/>
    <property type="match status" value="1"/>
</dbReference>
<dbReference type="PANTHER" id="PTHR39340">
    <property type="entry name" value="SULFOFRUCTOSEPHOSPHATE ALDOLASE"/>
    <property type="match status" value="1"/>
</dbReference>
<dbReference type="InterPro" id="IPR013785">
    <property type="entry name" value="Aldolase_TIM"/>
</dbReference>
<dbReference type="AlphaFoldDB" id="A0A317F971"/>
<name>A0A317F971_9PROT</name>
<comment type="caution">
    <text evidence="3">The sequence shown here is derived from an EMBL/GenBank/DDBJ whole genome shotgun (WGS) entry which is preliminary data.</text>
</comment>
<dbReference type="SMART" id="SM01133">
    <property type="entry name" value="DeoC"/>
    <property type="match status" value="1"/>
</dbReference>
<organism evidence="3 4">
    <name type="scientific">Falsiroseomonas bella</name>
    <dbReference type="NCBI Taxonomy" id="2184016"/>
    <lineage>
        <taxon>Bacteria</taxon>
        <taxon>Pseudomonadati</taxon>
        <taxon>Pseudomonadota</taxon>
        <taxon>Alphaproteobacteria</taxon>
        <taxon>Acetobacterales</taxon>
        <taxon>Roseomonadaceae</taxon>
        <taxon>Falsiroseomonas</taxon>
    </lineage>
</organism>
<dbReference type="InterPro" id="IPR002915">
    <property type="entry name" value="DeoC/FbaB/LacD_aldolase"/>
</dbReference>
<dbReference type="EMBL" id="QGNA01000004">
    <property type="protein sequence ID" value="PWS35614.1"/>
    <property type="molecule type" value="Genomic_DNA"/>
</dbReference>
<gene>
    <name evidence="3" type="ORF">DFH01_18640</name>
</gene>
<dbReference type="Proteomes" id="UP000245765">
    <property type="component" value="Unassembled WGS sequence"/>
</dbReference>
<dbReference type="Pfam" id="PF01791">
    <property type="entry name" value="DeoC"/>
    <property type="match status" value="1"/>
</dbReference>
<evidence type="ECO:0000313" key="3">
    <source>
        <dbReference type="EMBL" id="PWS35614.1"/>
    </source>
</evidence>
<accession>A0A317F971</accession>
<comment type="similarity">
    <text evidence="1">Belongs to the aldolase LacD family.</text>
</comment>
<dbReference type="Gene3D" id="3.20.20.70">
    <property type="entry name" value="Aldolase class I"/>
    <property type="match status" value="1"/>
</dbReference>
<sequence>MGGHAGSRRGRSPAQGGMVMKISPGKLWGMRRLADDRGLWKMLAIDQRTPLFGPIAQARGTKDAAFDDVARVKQMLAKHLAPLSSAVLTDPFHGYARPIAEIPPHKGLILSYEHHVTENTPGGRKSVPIPHWGAGAIRRIGGDAAKVLVWHRHDAAPEVRAHQEAFVRAAGEACRAHDVTHLLEVLVYPLPNEDPASFEARRTELVIEAIRPFTAPEYGVDIFKLEPPGAIKGVPDPDGPQAAGQQAAYDRMAAMLPRPWVMLSAGAGMTDFVRSMRYACRAGASGYLAGRAIWADAFTRFPDFDAMDATLAGEARRNLETLNELTDRAATPWHAHPAFRGGVTPDIEEGRFPQGYGSG</sequence>
<proteinExistence type="inferred from homology"/>
<reference evidence="4" key="1">
    <citation type="submission" date="2018-05" db="EMBL/GenBank/DDBJ databases">
        <authorList>
            <person name="Du Z."/>
            <person name="Wang X."/>
        </authorList>
    </citation>
    <scope>NUCLEOTIDE SEQUENCE [LARGE SCALE GENOMIC DNA]</scope>
    <source>
        <strain evidence="4">CQN31</strain>
    </source>
</reference>
<dbReference type="GO" id="GO:0061595">
    <property type="term" value="F:6-deoxy-6-sulfofructose-1-phosphate aldolase activity"/>
    <property type="evidence" value="ECO:0007669"/>
    <property type="project" value="TreeGrafter"/>
</dbReference>
<keyword evidence="2" id="KW-0456">Lyase</keyword>
<evidence type="ECO:0000256" key="2">
    <source>
        <dbReference type="ARBA" id="ARBA00023239"/>
    </source>
</evidence>
<keyword evidence="4" id="KW-1185">Reference proteome</keyword>
<dbReference type="PANTHER" id="PTHR39340:SF1">
    <property type="entry name" value="SULFOFRUCTOSEPHOSPHATE ALDOLASE"/>
    <property type="match status" value="1"/>
</dbReference>
<dbReference type="InterPro" id="IPR050552">
    <property type="entry name" value="LacD_aldolase"/>
</dbReference>
<dbReference type="GO" id="GO:1902777">
    <property type="term" value="P:6-sulfoquinovose(1-) catabolic process"/>
    <property type="evidence" value="ECO:0007669"/>
    <property type="project" value="TreeGrafter"/>
</dbReference>
<evidence type="ECO:0000313" key="4">
    <source>
        <dbReference type="Proteomes" id="UP000245765"/>
    </source>
</evidence>